<accession>A0A8J5WTP6</accession>
<feature type="region of interest" description="Disordered" evidence="1">
    <location>
        <begin position="36"/>
        <end position="68"/>
    </location>
</feature>
<protein>
    <submittedName>
        <fullName evidence="2">Uncharacterized protein</fullName>
    </submittedName>
</protein>
<dbReference type="Proteomes" id="UP000729402">
    <property type="component" value="Unassembled WGS sequence"/>
</dbReference>
<sequence>MIRAAGKIPSAREKKGSEPELGWWKQKLGLQSVETELGRCGGRARPTIGPTRERSSGARSTEVELGRR</sequence>
<organism evidence="2 3">
    <name type="scientific">Zizania palustris</name>
    <name type="common">Northern wild rice</name>
    <dbReference type="NCBI Taxonomy" id="103762"/>
    <lineage>
        <taxon>Eukaryota</taxon>
        <taxon>Viridiplantae</taxon>
        <taxon>Streptophyta</taxon>
        <taxon>Embryophyta</taxon>
        <taxon>Tracheophyta</taxon>
        <taxon>Spermatophyta</taxon>
        <taxon>Magnoliopsida</taxon>
        <taxon>Liliopsida</taxon>
        <taxon>Poales</taxon>
        <taxon>Poaceae</taxon>
        <taxon>BOP clade</taxon>
        <taxon>Oryzoideae</taxon>
        <taxon>Oryzeae</taxon>
        <taxon>Zizaniinae</taxon>
        <taxon>Zizania</taxon>
    </lineage>
</organism>
<evidence type="ECO:0000256" key="1">
    <source>
        <dbReference type="SAM" id="MobiDB-lite"/>
    </source>
</evidence>
<reference evidence="2" key="2">
    <citation type="submission" date="2021-02" db="EMBL/GenBank/DDBJ databases">
        <authorList>
            <person name="Kimball J.A."/>
            <person name="Haas M.W."/>
            <person name="Macchietto M."/>
            <person name="Kono T."/>
            <person name="Duquette J."/>
            <person name="Shao M."/>
        </authorList>
    </citation>
    <scope>NUCLEOTIDE SEQUENCE</scope>
    <source>
        <tissue evidence="2">Fresh leaf tissue</tissue>
    </source>
</reference>
<gene>
    <name evidence="2" type="ORF">GUJ93_ZPchr0012g21330</name>
</gene>
<name>A0A8J5WTP6_ZIZPA</name>
<feature type="compositionally biased region" description="Basic and acidic residues" evidence="1">
    <location>
        <begin position="51"/>
        <end position="68"/>
    </location>
</feature>
<reference evidence="2" key="1">
    <citation type="journal article" date="2021" name="bioRxiv">
        <title>Whole Genome Assembly and Annotation of Northern Wild Rice, Zizania palustris L., Supports a Whole Genome Duplication in the Zizania Genus.</title>
        <authorList>
            <person name="Haas M."/>
            <person name="Kono T."/>
            <person name="Macchietto M."/>
            <person name="Millas R."/>
            <person name="McGilp L."/>
            <person name="Shao M."/>
            <person name="Duquette J."/>
            <person name="Hirsch C.N."/>
            <person name="Kimball J."/>
        </authorList>
    </citation>
    <scope>NUCLEOTIDE SEQUENCE</scope>
    <source>
        <tissue evidence="2">Fresh leaf tissue</tissue>
    </source>
</reference>
<evidence type="ECO:0000313" key="3">
    <source>
        <dbReference type="Proteomes" id="UP000729402"/>
    </source>
</evidence>
<comment type="caution">
    <text evidence="2">The sequence shown here is derived from an EMBL/GenBank/DDBJ whole genome shotgun (WGS) entry which is preliminary data.</text>
</comment>
<proteinExistence type="predicted"/>
<dbReference type="AlphaFoldDB" id="A0A8J5WTP6"/>
<feature type="region of interest" description="Disordered" evidence="1">
    <location>
        <begin position="1"/>
        <end position="21"/>
    </location>
</feature>
<keyword evidence="3" id="KW-1185">Reference proteome</keyword>
<dbReference type="EMBL" id="JAAALK010000080">
    <property type="protein sequence ID" value="KAG8094552.1"/>
    <property type="molecule type" value="Genomic_DNA"/>
</dbReference>
<evidence type="ECO:0000313" key="2">
    <source>
        <dbReference type="EMBL" id="KAG8094552.1"/>
    </source>
</evidence>